<evidence type="ECO:0000256" key="1">
    <source>
        <dbReference type="SAM" id="Phobius"/>
    </source>
</evidence>
<accession>A0A6C0H3T4</accession>
<proteinExistence type="predicted"/>
<sequence length="188" mass="22224">MLSELKSKWSEYGFEITLGLCLAFLLLFGLYHKIKGKRGTWTSKKDYFLSHQSILTPQNKTGRQPPRESRGETECRRVLQLLFNRRFDKARPDFLRNPVTGGDFNLELDCFDPELRIAVEYNGVQHYRFIPFFHKNKEAFLNQKYRDDMKRRICKENGILLIEVPYTIKIEDIKKFIQDTLTVNGIIP</sequence>
<organism evidence="2">
    <name type="scientific">viral metagenome</name>
    <dbReference type="NCBI Taxonomy" id="1070528"/>
    <lineage>
        <taxon>unclassified sequences</taxon>
        <taxon>metagenomes</taxon>
        <taxon>organismal metagenomes</taxon>
    </lineage>
</organism>
<evidence type="ECO:0000313" key="2">
    <source>
        <dbReference type="EMBL" id="QHT75067.1"/>
    </source>
</evidence>
<dbReference type="AlphaFoldDB" id="A0A6C0H3T4"/>
<keyword evidence="1" id="KW-0812">Transmembrane</keyword>
<protein>
    <submittedName>
        <fullName evidence="2">Uncharacterized protein</fullName>
    </submittedName>
</protein>
<dbReference type="Gene3D" id="3.40.960.10">
    <property type="entry name" value="VSR Endonuclease"/>
    <property type="match status" value="1"/>
</dbReference>
<keyword evidence="1" id="KW-1133">Transmembrane helix</keyword>
<dbReference type="EMBL" id="MN739862">
    <property type="protein sequence ID" value="QHT75067.1"/>
    <property type="molecule type" value="Genomic_DNA"/>
</dbReference>
<feature type="transmembrane region" description="Helical" evidence="1">
    <location>
        <begin position="12"/>
        <end position="31"/>
    </location>
</feature>
<reference evidence="2" key="1">
    <citation type="journal article" date="2020" name="Nature">
        <title>Giant virus diversity and host interactions through global metagenomics.</title>
        <authorList>
            <person name="Schulz F."/>
            <person name="Roux S."/>
            <person name="Paez-Espino D."/>
            <person name="Jungbluth S."/>
            <person name="Walsh D.A."/>
            <person name="Denef V.J."/>
            <person name="McMahon K.D."/>
            <person name="Konstantinidis K.T."/>
            <person name="Eloe-Fadrosh E.A."/>
            <person name="Kyrpides N.C."/>
            <person name="Woyke T."/>
        </authorList>
    </citation>
    <scope>NUCLEOTIDE SEQUENCE</scope>
    <source>
        <strain evidence="2">GVMAG-M-3300023179-62</strain>
    </source>
</reference>
<name>A0A6C0H3T4_9ZZZZ</name>
<keyword evidence="1" id="KW-0472">Membrane</keyword>